<evidence type="ECO:0000256" key="1">
    <source>
        <dbReference type="ARBA" id="ARBA00004196"/>
    </source>
</evidence>
<feature type="domain" description="Thioredoxin" evidence="5">
    <location>
        <begin position="50"/>
        <end position="204"/>
    </location>
</feature>
<protein>
    <submittedName>
        <fullName evidence="6">Thiol-disulfide isomerase/thioredoxin</fullName>
    </submittedName>
</protein>
<reference evidence="6 7" key="1">
    <citation type="submission" date="2019-07" db="EMBL/GenBank/DDBJ databases">
        <title>Genomic Encyclopedia of Archaeal and Bacterial Type Strains, Phase II (KMG-II): from individual species to whole genera.</title>
        <authorList>
            <person name="Goeker M."/>
        </authorList>
    </citation>
    <scope>NUCLEOTIDE SEQUENCE [LARGE SCALE GENOMIC DNA]</scope>
    <source>
        <strain evidence="6 7">DSM 18850</strain>
    </source>
</reference>
<dbReference type="InterPro" id="IPR013766">
    <property type="entry name" value="Thioredoxin_domain"/>
</dbReference>
<evidence type="ECO:0000313" key="7">
    <source>
        <dbReference type="Proteomes" id="UP000325105"/>
    </source>
</evidence>
<dbReference type="Gene3D" id="3.40.30.10">
    <property type="entry name" value="Glutaredoxin"/>
    <property type="match status" value="1"/>
</dbReference>
<dbReference type="PROSITE" id="PS51352">
    <property type="entry name" value="THIOREDOXIN_2"/>
    <property type="match status" value="1"/>
</dbReference>
<keyword evidence="2" id="KW-0201">Cytochrome c-type biogenesis</keyword>
<keyword evidence="3" id="KW-1015">Disulfide bond</keyword>
<dbReference type="EMBL" id="VNHX01000004">
    <property type="protein sequence ID" value="TYP96780.1"/>
    <property type="molecule type" value="Genomic_DNA"/>
</dbReference>
<dbReference type="InterPro" id="IPR050553">
    <property type="entry name" value="Thioredoxin_ResA/DsbE_sf"/>
</dbReference>
<comment type="caution">
    <text evidence="6">The sequence shown here is derived from an EMBL/GenBank/DDBJ whole genome shotgun (WGS) entry which is preliminary data.</text>
</comment>
<dbReference type="PANTHER" id="PTHR42852">
    <property type="entry name" value="THIOL:DISULFIDE INTERCHANGE PROTEIN DSBE"/>
    <property type="match status" value="1"/>
</dbReference>
<evidence type="ECO:0000256" key="2">
    <source>
        <dbReference type="ARBA" id="ARBA00022748"/>
    </source>
</evidence>
<proteinExistence type="predicted"/>
<dbReference type="RefSeq" id="WP_170249947.1">
    <property type="nucleotide sequence ID" value="NZ_VNHX01000004.1"/>
</dbReference>
<evidence type="ECO:0000313" key="6">
    <source>
        <dbReference type="EMBL" id="TYP96780.1"/>
    </source>
</evidence>
<dbReference type="GO" id="GO:0016853">
    <property type="term" value="F:isomerase activity"/>
    <property type="evidence" value="ECO:0007669"/>
    <property type="project" value="UniProtKB-KW"/>
</dbReference>
<dbReference type="PANTHER" id="PTHR42852:SF6">
    <property type="entry name" value="THIOL:DISULFIDE INTERCHANGE PROTEIN DSBE"/>
    <property type="match status" value="1"/>
</dbReference>
<evidence type="ECO:0000256" key="4">
    <source>
        <dbReference type="ARBA" id="ARBA00023284"/>
    </source>
</evidence>
<dbReference type="GO" id="GO:0017004">
    <property type="term" value="P:cytochrome complex assembly"/>
    <property type="evidence" value="ECO:0007669"/>
    <property type="project" value="UniProtKB-KW"/>
</dbReference>
<keyword evidence="4" id="KW-0676">Redox-active center</keyword>
<evidence type="ECO:0000259" key="5">
    <source>
        <dbReference type="PROSITE" id="PS51352"/>
    </source>
</evidence>
<keyword evidence="7" id="KW-1185">Reference proteome</keyword>
<dbReference type="InterPro" id="IPR036249">
    <property type="entry name" value="Thioredoxin-like_sf"/>
</dbReference>
<dbReference type="SUPFAM" id="SSF52833">
    <property type="entry name" value="Thioredoxin-like"/>
    <property type="match status" value="1"/>
</dbReference>
<dbReference type="Proteomes" id="UP000325105">
    <property type="component" value="Unassembled WGS sequence"/>
</dbReference>
<dbReference type="CDD" id="cd02966">
    <property type="entry name" value="TlpA_like_family"/>
    <property type="match status" value="1"/>
</dbReference>
<accession>A0A5S5DLH2</accession>
<name>A0A5S5DLH2_9SPHI</name>
<dbReference type="AlphaFoldDB" id="A0A5S5DLH2"/>
<keyword evidence="6" id="KW-0413">Isomerase</keyword>
<evidence type="ECO:0000256" key="3">
    <source>
        <dbReference type="ARBA" id="ARBA00023157"/>
    </source>
</evidence>
<gene>
    <name evidence="6" type="ORF">BC792_1041</name>
</gene>
<organism evidence="6 7">
    <name type="scientific">Sphingobacterium allocomposti</name>
    <dbReference type="NCBI Taxonomy" id="415956"/>
    <lineage>
        <taxon>Bacteria</taxon>
        <taxon>Pseudomonadati</taxon>
        <taxon>Bacteroidota</taxon>
        <taxon>Sphingobacteriia</taxon>
        <taxon>Sphingobacteriales</taxon>
        <taxon>Sphingobacteriaceae</taxon>
        <taxon>Sphingobacterium</taxon>
    </lineage>
</organism>
<sequence length="461" mass="53298">MTLHLPIVYRRAAVCRLLTIFVFSLFSNLVHAQEPRKDSRADGRLEIRPLVPGQPIPEEIWNRTFTLHYFDGGTKEVKFSDFRGKTILLDFWSTGCVSCIKGIPKMERYQRHYKDELVVLLVNSKRNKDTPERIANRFKVYKEVNKYVPELPTILDDTIFTALLPHNTIPNIAWINQDGIYLANTMSGLVSEKQLEEVVKTGNANLIHNGVMENHGRRTETPPLVDTVGLTSVSLFASYIPKYLSVYPNLVHKNGTSFYQFVNQDLAMVLFFAFGEELDGYRWNDYVFESDLKENLRDKALFGTRNADMYSYQFFIRDSVDQATAQKILKENFKRTFGFTVERKTGVVDVYRLELTKAITNIMTKNEMAIVSVQSADYPVMYVNTPLSIVVGNLYYWLDRPLVIDDADKEKMNQLYVDLTIPANFDKLPLDERLAYLEKHGIKLIPTRTTKEYPVFMRKSI</sequence>
<dbReference type="GO" id="GO:0030313">
    <property type="term" value="C:cell envelope"/>
    <property type="evidence" value="ECO:0007669"/>
    <property type="project" value="UniProtKB-SubCell"/>
</dbReference>
<comment type="subcellular location">
    <subcellularLocation>
        <location evidence="1">Cell envelope</location>
    </subcellularLocation>
</comment>